<gene>
    <name evidence="1" type="ORF">SCALOS_LOCUS7798</name>
</gene>
<accession>A0ACA9N2P9</accession>
<organism evidence="1 2">
    <name type="scientific">Scutellospora calospora</name>
    <dbReference type="NCBI Taxonomy" id="85575"/>
    <lineage>
        <taxon>Eukaryota</taxon>
        <taxon>Fungi</taxon>
        <taxon>Fungi incertae sedis</taxon>
        <taxon>Mucoromycota</taxon>
        <taxon>Glomeromycotina</taxon>
        <taxon>Glomeromycetes</taxon>
        <taxon>Diversisporales</taxon>
        <taxon>Gigasporaceae</taxon>
        <taxon>Scutellospora</taxon>
    </lineage>
</organism>
<dbReference type="Proteomes" id="UP000789860">
    <property type="component" value="Unassembled WGS sequence"/>
</dbReference>
<evidence type="ECO:0000313" key="1">
    <source>
        <dbReference type="EMBL" id="CAG8625700.1"/>
    </source>
</evidence>
<protein>
    <submittedName>
        <fullName evidence="1">3333_t:CDS:1</fullName>
    </submittedName>
</protein>
<comment type="caution">
    <text evidence="1">The sequence shown here is derived from an EMBL/GenBank/DDBJ whole genome shotgun (WGS) entry which is preliminary data.</text>
</comment>
<reference evidence="1" key="1">
    <citation type="submission" date="2021-06" db="EMBL/GenBank/DDBJ databases">
        <authorList>
            <person name="Kallberg Y."/>
            <person name="Tangrot J."/>
            <person name="Rosling A."/>
        </authorList>
    </citation>
    <scope>NUCLEOTIDE SEQUENCE</scope>
    <source>
        <strain evidence="1">AU212A</strain>
    </source>
</reference>
<keyword evidence="2" id="KW-1185">Reference proteome</keyword>
<proteinExistence type="predicted"/>
<name>A0ACA9N2P9_9GLOM</name>
<dbReference type="EMBL" id="CAJVPM010018590">
    <property type="protein sequence ID" value="CAG8625700.1"/>
    <property type="molecule type" value="Genomic_DNA"/>
</dbReference>
<evidence type="ECO:0000313" key="2">
    <source>
        <dbReference type="Proteomes" id="UP000789860"/>
    </source>
</evidence>
<sequence length="446" mass="52406">MAFGNRGSLIGLQLIITDDCKAEKIVLQNTWKHATLLLCTFYFLQAMWRWLWDGNHNIHKNDRAILIELIKKLVFSKTEVALNQAYIELTSSQTYLKYYNFQNHFKISWSRHSEWAIAFRQGLLVRNNNTNNYAEAGIRILKDIIFNRVQTYNVVQIFQFIINTMDLYYVRRLLSVAHNKLDSFIALRFKITGWQIGIKEDIEVENLDSMIFRHRSSKDQNMWYRIDMRLGTCECDLTGRPCKHQASVAKHFHICGLNQIPTMSASKRYYYAYLALGEKHKSLSFYADLHQEQIEKNEHANLIENKELTDLEDLLKQNVSELNNSIQRFIKLYKKHRSKKDTYILPSVVSFFQTCDRDTGRTMGNSRRPGRKRIWVQVAATSRCREGSKRGIKKICQGRPRKRSQISNTKTQEFDCFNMPTRKKYHKKSPHNLSKALSENQPNGAK</sequence>